<sequence length="434" mass="44982">MSSAYIGLRVRLTLHPSSGTSSHILVGRIQSIDASSGILKLLLDDETTLETVNRSKIAGIEMIGERTGNDGASSSSNNQLAAPSGSTPGSSLVSHSPTPSTPQTTSSKASKKKAAKAAAVAAATASLGHAEPPKGPKAMSVTPKKESKAKNLVASQTHANQEYEEDFDFDKALKSFDKKAVWDQIRASDQTDPSLRLHAHNRATAAAACKSSSPAPFIGSAPDLDALTLSSRGRIAAARNPQEKLRADENVLSPSPPPDSERQSSHVNGSGTHASDGIVGGREQEVQGRLELLSALTGVDIAPARPAEDQAAEALRHNGSGSNSTYDLTLYTSPLARTKHLSQARASSASSTTNAGNLTVRLSGTLSKLRYNGPVPSASDQKLIAALPEKYAKPLGLGGTERAGAFVKRLGEWVAASAAGIATSVATEETNTAE</sequence>
<evidence type="ECO:0000256" key="1">
    <source>
        <dbReference type="SAM" id="MobiDB-lite"/>
    </source>
</evidence>
<dbReference type="GO" id="GO:0003729">
    <property type="term" value="F:mRNA binding"/>
    <property type="evidence" value="ECO:0007669"/>
    <property type="project" value="TreeGrafter"/>
</dbReference>
<dbReference type="AlphaFoldDB" id="A0A0P1BEX1"/>
<feature type="domain" description="DFDF" evidence="2">
    <location>
        <begin position="155"/>
        <end position="191"/>
    </location>
</feature>
<dbReference type="OrthoDB" id="10030313at2759"/>
<dbReference type="EMBL" id="CCYA01000247">
    <property type="protein sequence ID" value="CEH14677.1"/>
    <property type="molecule type" value="Genomic_DNA"/>
</dbReference>
<dbReference type="SMART" id="SM01199">
    <property type="entry name" value="FDF"/>
    <property type="match status" value="1"/>
</dbReference>
<dbReference type="GO" id="GO:0031087">
    <property type="term" value="P:deadenylation-independent decapping of nuclear-transcribed mRNA"/>
    <property type="evidence" value="ECO:0007669"/>
    <property type="project" value="TreeGrafter"/>
</dbReference>
<dbReference type="GO" id="GO:0000932">
    <property type="term" value="C:P-body"/>
    <property type="evidence" value="ECO:0007669"/>
    <property type="project" value="TreeGrafter"/>
</dbReference>
<feature type="compositionally biased region" description="Low complexity" evidence="1">
    <location>
        <begin position="116"/>
        <end position="126"/>
    </location>
</feature>
<dbReference type="InterPro" id="IPR019050">
    <property type="entry name" value="FDF_dom"/>
</dbReference>
<feature type="compositionally biased region" description="Polar residues" evidence="1">
    <location>
        <begin position="70"/>
        <end position="95"/>
    </location>
</feature>
<evidence type="ECO:0000259" key="2">
    <source>
        <dbReference type="PROSITE" id="PS51512"/>
    </source>
</evidence>
<dbReference type="PANTHER" id="PTHR13612:SF0">
    <property type="entry name" value="ENHANCER OF MRNA-DECAPPING PROTEIN 3"/>
    <property type="match status" value="1"/>
</dbReference>
<feature type="region of interest" description="Disordered" evidence="1">
    <location>
        <begin position="68"/>
        <end position="156"/>
    </location>
</feature>
<dbReference type="STRING" id="401625.A0A0P1BEX1"/>
<dbReference type="PROSITE" id="PS51512">
    <property type="entry name" value="DFDF"/>
    <property type="match status" value="1"/>
</dbReference>
<name>A0A0P1BEX1_9BASI</name>
<dbReference type="Pfam" id="PF09532">
    <property type="entry name" value="FDF"/>
    <property type="match status" value="1"/>
</dbReference>
<protein>
    <submittedName>
        <fullName evidence="3">UNCHARACTERIZED</fullName>
    </submittedName>
</protein>
<evidence type="ECO:0000313" key="4">
    <source>
        <dbReference type="Proteomes" id="UP000054845"/>
    </source>
</evidence>
<accession>A0A0P1BEX1</accession>
<dbReference type="GO" id="GO:0033962">
    <property type="term" value="P:P-body assembly"/>
    <property type="evidence" value="ECO:0007669"/>
    <property type="project" value="TreeGrafter"/>
</dbReference>
<organism evidence="3 4">
    <name type="scientific">Ceraceosorus bombacis</name>
    <dbReference type="NCBI Taxonomy" id="401625"/>
    <lineage>
        <taxon>Eukaryota</taxon>
        <taxon>Fungi</taxon>
        <taxon>Dikarya</taxon>
        <taxon>Basidiomycota</taxon>
        <taxon>Ustilaginomycotina</taxon>
        <taxon>Exobasidiomycetes</taxon>
        <taxon>Ceraceosorales</taxon>
        <taxon>Ceraceosoraceae</taxon>
        <taxon>Ceraceosorus</taxon>
    </lineage>
</organism>
<keyword evidence="4" id="KW-1185">Reference proteome</keyword>
<dbReference type="InterPro" id="IPR025762">
    <property type="entry name" value="DFDF"/>
</dbReference>
<feature type="compositionally biased region" description="Low complexity" evidence="1">
    <location>
        <begin position="96"/>
        <end position="108"/>
    </location>
</feature>
<reference evidence="4" key="1">
    <citation type="submission" date="2014-09" db="EMBL/GenBank/DDBJ databases">
        <authorList>
            <person name="Sharma Rahul"/>
            <person name="Thines Marco"/>
        </authorList>
    </citation>
    <scope>NUCLEOTIDE SEQUENCE [LARGE SCALE GENOMIC DNA]</scope>
</reference>
<feature type="region of interest" description="Disordered" evidence="1">
    <location>
        <begin position="238"/>
        <end position="279"/>
    </location>
</feature>
<proteinExistence type="predicted"/>
<evidence type="ECO:0000313" key="3">
    <source>
        <dbReference type="EMBL" id="CEH14677.1"/>
    </source>
</evidence>
<dbReference type="Proteomes" id="UP000054845">
    <property type="component" value="Unassembled WGS sequence"/>
</dbReference>
<dbReference type="PANTHER" id="PTHR13612">
    <property type="entry name" value="ENHANCER OF MRNA-DECAPPING PROTEIN 3"/>
    <property type="match status" value="1"/>
</dbReference>